<dbReference type="Proteomes" id="UP001268610">
    <property type="component" value="Unassembled WGS sequence"/>
</dbReference>
<feature type="transmembrane region" description="Helical" evidence="1">
    <location>
        <begin position="87"/>
        <end position="109"/>
    </location>
</feature>
<dbReference type="AlphaFoldDB" id="A0AAJ2LJ93"/>
<evidence type="ECO:0000313" key="2">
    <source>
        <dbReference type="EMBL" id="MDR9774075.1"/>
    </source>
</evidence>
<keyword evidence="1" id="KW-1133">Transmembrane helix</keyword>
<comment type="caution">
    <text evidence="2">The sequence shown here is derived from an EMBL/GenBank/DDBJ whole genome shotgun (WGS) entry which is preliminary data.</text>
</comment>
<proteinExistence type="predicted"/>
<evidence type="ECO:0000256" key="1">
    <source>
        <dbReference type="SAM" id="Phobius"/>
    </source>
</evidence>
<gene>
    <name evidence="2" type="ORF">RJJ65_15630</name>
</gene>
<dbReference type="RefSeq" id="WP_128398355.1">
    <property type="nucleotide sequence ID" value="NZ_CP054027.1"/>
</dbReference>
<feature type="transmembrane region" description="Helical" evidence="1">
    <location>
        <begin position="56"/>
        <end position="75"/>
    </location>
</feature>
<keyword evidence="1" id="KW-0812">Transmembrane</keyword>
<keyword evidence="1" id="KW-0472">Membrane</keyword>
<feature type="transmembrane region" description="Helical" evidence="1">
    <location>
        <begin position="18"/>
        <end position="36"/>
    </location>
</feature>
<name>A0AAJ2LJ93_9HYPH</name>
<reference evidence="2" key="1">
    <citation type="submission" date="2023-04" db="EMBL/GenBank/DDBJ databases">
        <title>Genomic characterization of faba bean (Vicia faba) microsymbionts in Mexican soils.</title>
        <authorList>
            <person name="Rivera Orduna F.N."/>
            <person name="Guevara-Luna J."/>
            <person name="Yan J."/>
            <person name="Arroyo-Herrera I."/>
            <person name="Li Y."/>
            <person name="Vasquez-Murrieta M.S."/>
            <person name="Wang E.T."/>
        </authorList>
    </citation>
    <scope>NUCLEOTIDE SEQUENCE</scope>
    <source>
        <strain evidence="2">CH26</strain>
    </source>
</reference>
<evidence type="ECO:0000313" key="3">
    <source>
        <dbReference type="Proteomes" id="UP001268610"/>
    </source>
</evidence>
<sequence length="123" mass="12980">MSDKGRYSAAPKGRLGRVLGWTILVLGLPLALLAALMPPNEYQATLGIDALDCDGLANVVIFAIPALLLYGAGFVVNALNWRERARLVCAIACAVICVAVAANLARAFIEDRKQQAACLARTG</sequence>
<dbReference type="EMBL" id="JAVLSF010000008">
    <property type="protein sequence ID" value="MDR9774075.1"/>
    <property type="molecule type" value="Genomic_DNA"/>
</dbReference>
<accession>A0AAJ2LJ93</accession>
<protein>
    <submittedName>
        <fullName evidence="2">Uncharacterized protein</fullName>
    </submittedName>
</protein>
<organism evidence="2 3">
    <name type="scientific">Rhizobium hidalgonense</name>
    <dbReference type="NCBI Taxonomy" id="1538159"/>
    <lineage>
        <taxon>Bacteria</taxon>
        <taxon>Pseudomonadati</taxon>
        <taxon>Pseudomonadota</taxon>
        <taxon>Alphaproteobacteria</taxon>
        <taxon>Hyphomicrobiales</taxon>
        <taxon>Rhizobiaceae</taxon>
        <taxon>Rhizobium/Agrobacterium group</taxon>
        <taxon>Rhizobium</taxon>
    </lineage>
</organism>